<name>A0AA88H1U6_NAELO</name>
<dbReference type="GeneID" id="68102226"/>
<dbReference type="PROSITE" id="PS51252">
    <property type="entry name" value="ANTISTASIN"/>
    <property type="match status" value="3"/>
</dbReference>
<organism evidence="3 4">
    <name type="scientific">Naegleria lovaniensis</name>
    <name type="common">Amoeba</name>
    <dbReference type="NCBI Taxonomy" id="51637"/>
    <lineage>
        <taxon>Eukaryota</taxon>
        <taxon>Discoba</taxon>
        <taxon>Heterolobosea</taxon>
        <taxon>Tetramitia</taxon>
        <taxon>Eutetramitia</taxon>
        <taxon>Vahlkampfiidae</taxon>
        <taxon>Naegleria</taxon>
    </lineage>
</organism>
<dbReference type="Pfam" id="PF02822">
    <property type="entry name" value="Antistasin"/>
    <property type="match status" value="2"/>
</dbReference>
<comment type="caution">
    <text evidence="3">The sequence shown here is derived from an EMBL/GenBank/DDBJ whole genome shotgun (WGS) entry which is preliminary data.</text>
</comment>
<evidence type="ECO:0000259" key="2">
    <source>
        <dbReference type="PROSITE" id="PS51252"/>
    </source>
</evidence>
<dbReference type="RefSeq" id="XP_044555089.1">
    <property type="nucleotide sequence ID" value="XM_044699996.1"/>
</dbReference>
<evidence type="ECO:0000256" key="1">
    <source>
        <dbReference type="SAM" id="SignalP"/>
    </source>
</evidence>
<evidence type="ECO:0000313" key="3">
    <source>
        <dbReference type="EMBL" id="KAG2393195.1"/>
    </source>
</evidence>
<dbReference type="InterPro" id="IPR011061">
    <property type="entry name" value="Hirudin/antistatin"/>
</dbReference>
<dbReference type="Proteomes" id="UP000816034">
    <property type="component" value="Unassembled WGS sequence"/>
</dbReference>
<proteinExistence type="predicted"/>
<feature type="signal peptide" evidence="1">
    <location>
        <begin position="1"/>
        <end position="30"/>
    </location>
</feature>
<dbReference type="EMBL" id="PYSW02000003">
    <property type="protein sequence ID" value="KAG2393195.1"/>
    <property type="molecule type" value="Genomic_DNA"/>
</dbReference>
<keyword evidence="1" id="KW-0732">Signal</keyword>
<feature type="chain" id="PRO_5041725370" description="Antistasin-like domain-containing protein" evidence="1">
    <location>
        <begin position="31"/>
        <end position="139"/>
    </location>
</feature>
<reference evidence="3 4" key="1">
    <citation type="journal article" date="2018" name="BMC Genomics">
        <title>The genome of Naegleria lovaniensis, the basis for a comparative approach to unravel pathogenicity factors of the human pathogenic amoeba N. fowleri.</title>
        <authorList>
            <person name="Liechti N."/>
            <person name="Schurch N."/>
            <person name="Bruggmann R."/>
            <person name="Wittwer M."/>
        </authorList>
    </citation>
    <scope>NUCLEOTIDE SEQUENCE [LARGE SCALE GENOMIC DNA]</scope>
    <source>
        <strain evidence="3 4">ATCC 30569</strain>
    </source>
</reference>
<accession>A0AA88H1U6</accession>
<feature type="domain" description="Antistasin-like" evidence="2">
    <location>
        <begin position="41"/>
        <end position="66"/>
    </location>
</feature>
<dbReference type="GO" id="GO:0004867">
    <property type="term" value="F:serine-type endopeptidase inhibitor activity"/>
    <property type="evidence" value="ECO:0007669"/>
    <property type="project" value="InterPro"/>
</dbReference>
<gene>
    <name evidence="3" type="ORF">C9374_009772</name>
</gene>
<keyword evidence="4" id="KW-1185">Reference proteome</keyword>
<sequence length="139" mass="15494">MVRSFNSSFACLLALLLAVTCLFLTSSTQGLSIAKPPGRPCPVFRCMRACEYGYKVNEYGCPTCTCLKQRKCPTFYCFVPCKHGYAKDKYGCQKGCTCNPPPVQKPCPVYKCLIACKYGYKRDRNTGCQTCSCNPEPIF</sequence>
<dbReference type="InterPro" id="IPR004094">
    <property type="entry name" value="Antistasin-like"/>
</dbReference>
<dbReference type="AlphaFoldDB" id="A0AA88H1U6"/>
<feature type="domain" description="Antistasin-like" evidence="2">
    <location>
        <begin position="107"/>
        <end position="133"/>
    </location>
</feature>
<dbReference type="SUPFAM" id="SSF57262">
    <property type="entry name" value="Leech antihemostatic proteins"/>
    <property type="match status" value="3"/>
</dbReference>
<protein>
    <recommendedName>
        <fullName evidence="2">Antistasin-like domain-containing protein</fullName>
    </recommendedName>
</protein>
<evidence type="ECO:0000313" key="4">
    <source>
        <dbReference type="Proteomes" id="UP000816034"/>
    </source>
</evidence>
<dbReference type="Gene3D" id="2.10.22.10">
    <property type="entry name" value="Antistasin, domain 1"/>
    <property type="match status" value="3"/>
</dbReference>
<feature type="domain" description="Antistasin-like" evidence="2">
    <location>
        <begin position="72"/>
        <end position="98"/>
    </location>
</feature>